<dbReference type="Proteomes" id="UP000492821">
    <property type="component" value="Unassembled WGS sequence"/>
</dbReference>
<evidence type="ECO:0000313" key="3">
    <source>
        <dbReference type="WBParaSite" id="Pan_g709.t1"/>
    </source>
</evidence>
<reference evidence="2" key="1">
    <citation type="journal article" date="2013" name="Genetics">
        <title>The draft genome and transcriptome of Panagrellus redivivus are shaped by the harsh demands of a free-living lifestyle.</title>
        <authorList>
            <person name="Srinivasan J."/>
            <person name="Dillman A.R."/>
            <person name="Macchietto M.G."/>
            <person name="Heikkinen L."/>
            <person name="Lakso M."/>
            <person name="Fracchia K.M."/>
            <person name="Antoshechkin I."/>
            <person name="Mortazavi A."/>
            <person name="Wong G."/>
            <person name="Sternberg P.W."/>
        </authorList>
    </citation>
    <scope>NUCLEOTIDE SEQUENCE [LARGE SCALE GENOMIC DNA]</scope>
    <source>
        <strain evidence="2">MT8872</strain>
    </source>
</reference>
<keyword evidence="2" id="KW-1185">Reference proteome</keyword>
<organism evidence="2 3">
    <name type="scientific">Panagrellus redivivus</name>
    <name type="common">Microworm</name>
    <dbReference type="NCBI Taxonomy" id="6233"/>
    <lineage>
        <taxon>Eukaryota</taxon>
        <taxon>Metazoa</taxon>
        <taxon>Ecdysozoa</taxon>
        <taxon>Nematoda</taxon>
        <taxon>Chromadorea</taxon>
        <taxon>Rhabditida</taxon>
        <taxon>Tylenchina</taxon>
        <taxon>Panagrolaimomorpha</taxon>
        <taxon>Panagrolaimoidea</taxon>
        <taxon>Panagrolaimidae</taxon>
        <taxon>Panagrellus</taxon>
    </lineage>
</organism>
<dbReference type="WBParaSite" id="Pan_g709.t1">
    <property type="protein sequence ID" value="Pan_g709.t1"/>
    <property type="gene ID" value="Pan_g709"/>
</dbReference>
<protein>
    <submittedName>
        <fullName evidence="3">Uncharacterized protein</fullName>
    </submittedName>
</protein>
<proteinExistence type="predicted"/>
<dbReference type="AlphaFoldDB" id="A0A7E4W521"/>
<sequence>MRITIFNSFFIRSVCRWNIRIEPTDYESDSTLINVSVSGKNGYILIAVILIVLNVPLAHGCMPQISEDAVNVVTTTPTPTTTTTTATTTTTTTSPPAAYY</sequence>
<evidence type="ECO:0000313" key="2">
    <source>
        <dbReference type="Proteomes" id="UP000492821"/>
    </source>
</evidence>
<feature type="region of interest" description="Disordered" evidence="1">
    <location>
        <begin position="76"/>
        <end position="100"/>
    </location>
</feature>
<evidence type="ECO:0000256" key="1">
    <source>
        <dbReference type="SAM" id="MobiDB-lite"/>
    </source>
</evidence>
<reference evidence="3" key="2">
    <citation type="submission" date="2020-10" db="UniProtKB">
        <authorList>
            <consortium name="WormBaseParasite"/>
        </authorList>
    </citation>
    <scope>IDENTIFICATION</scope>
</reference>
<name>A0A7E4W521_PANRE</name>
<accession>A0A7E4W521</accession>